<dbReference type="RefSeq" id="WP_189393134.1">
    <property type="nucleotide sequence ID" value="NZ_BMZN01000004.1"/>
</dbReference>
<dbReference type="Proteomes" id="UP000608923">
    <property type="component" value="Unassembled WGS sequence"/>
</dbReference>
<dbReference type="AlphaFoldDB" id="A0A8H9IN48"/>
<sequence length="105" mass="11530">MKKWIAASLLLTMTPSANATYREVEQVAKVCRMISEIGEGIMAMRQGGHTKEEIRSRGEPSAMIDQLVNAAFNIPDAGDPKQRGAVTNSFKRDVYISCLQDAADQ</sequence>
<feature type="chain" id="PRO_5034868812" evidence="1">
    <location>
        <begin position="20"/>
        <end position="105"/>
    </location>
</feature>
<keyword evidence="3" id="KW-1185">Reference proteome</keyword>
<evidence type="ECO:0000313" key="3">
    <source>
        <dbReference type="Proteomes" id="UP000608923"/>
    </source>
</evidence>
<proteinExistence type="predicted"/>
<reference evidence="3" key="1">
    <citation type="journal article" date="2019" name="Int. J. Syst. Evol. Microbiol.">
        <title>The Global Catalogue of Microorganisms (GCM) 10K type strain sequencing project: providing services to taxonomists for standard genome sequencing and annotation.</title>
        <authorList>
            <consortium name="The Broad Institute Genomics Platform"/>
            <consortium name="The Broad Institute Genome Sequencing Center for Infectious Disease"/>
            <person name="Wu L."/>
            <person name="Ma J."/>
        </authorList>
    </citation>
    <scope>NUCLEOTIDE SEQUENCE [LARGE SCALE GENOMIC DNA]</scope>
    <source>
        <strain evidence="3">KCTC 42083</strain>
    </source>
</reference>
<feature type="signal peptide" evidence="1">
    <location>
        <begin position="1"/>
        <end position="19"/>
    </location>
</feature>
<keyword evidence="1" id="KW-0732">Signal</keyword>
<name>A0A8H9IN48_9BURK</name>
<gene>
    <name evidence="2" type="ORF">GCM10010096_27490</name>
</gene>
<dbReference type="EMBL" id="BMZN01000004">
    <property type="protein sequence ID" value="GHC53618.1"/>
    <property type="molecule type" value="Genomic_DNA"/>
</dbReference>
<comment type="caution">
    <text evidence="2">The sequence shown here is derived from an EMBL/GenBank/DDBJ whole genome shotgun (WGS) entry which is preliminary data.</text>
</comment>
<organism evidence="2 3">
    <name type="scientific">Alcaligenes pakistanensis</name>
    <dbReference type="NCBI Taxonomy" id="1482717"/>
    <lineage>
        <taxon>Bacteria</taxon>
        <taxon>Pseudomonadati</taxon>
        <taxon>Pseudomonadota</taxon>
        <taxon>Betaproteobacteria</taxon>
        <taxon>Burkholderiales</taxon>
        <taxon>Alcaligenaceae</taxon>
        <taxon>Alcaligenes</taxon>
    </lineage>
</organism>
<protein>
    <submittedName>
        <fullName evidence="2">Uncharacterized protein</fullName>
    </submittedName>
</protein>
<evidence type="ECO:0000313" key="2">
    <source>
        <dbReference type="EMBL" id="GHC53618.1"/>
    </source>
</evidence>
<evidence type="ECO:0000256" key="1">
    <source>
        <dbReference type="SAM" id="SignalP"/>
    </source>
</evidence>
<accession>A0A8H9IN48</accession>